<dbReference type="AlphaFoldDB" id="A0A9Q9AS89"/>
<dbReference type="EMBL" id="CP099421">
    <property type="protein sequence ID" value="USW52253.1"/>
    <property type="molecule type" value="Genomic_DNA"/>
</dbReference>
<dbReference type="OrthoDB" id="3758478at2759"/>
<name>A0A9Q9AS89_9PEZI</name>
<sequence length="192" mass="21627">MQDLYATIEATALAFIANIGEDNDNYLAEELTTSYGPLQQEIPEDSSLAELDNATYQDYFKLELDSFTIGSKKRLLDSAIDPKKRKAWLWYQLEFKQADELLGAPYEKVVMEVMWLLDFTEDGKLVTSCRQYLDTVACDAFFSEQAEAAPDSVPAMDLGENQAAHESLTALTAIEEHDEVDDFLRSLTVSRS</sequence>
<evidence type="ECO:0000313" key="2">
    <source>
        <dbReference type="Proteomes" id="UP001056384"/>
    </source>
</evidence>
<protein>
    <submittedName>
        <fullName evidence="1">Uncharacterized protein</fullName>
    </submittedName>
</protein>
<evidence type="ECO:0000313" key="1">
    <source>
        <dbReference type="EMBL" id="USW52253.1"/>
    </source>
</evidence>
<accession>A0A9Q9AS89</accession>
<organism evidence="1 2">
    <name type="scientific">Septoria linicola</name>
    <dbReference type="NCBI Taxonomy" id="215465"/>
    <lineage>
        <taxon>Eukaryota</taxon>
        <taxon>Fungi</taxon>
        <taxon>Dikarya</taxon>
        <taxon>Ascomycota</taxon>
        <taxon>Pezizomycotina</taxon>
        <taxon>Dothideomycetes</taxon>
        <taxon>Dothideomycetidae</taxon>
        <taxon>Mycosphaerellales</taxon>
        <taxon>Mycosphaerellaceae</taxon>
        <taxon>Septoria</taxon>
    </lineage>
</organism>
<reference evidence="1" key="1">
    <citation type="submission" date="2022-06" db="EMBL/GenBank/DDBJ databases">
        <title>Complete genome sequences of two strains of the flax pathogen Septoria linicola.</title>
        <authorList>
            <person name="Lapalu N."/>
            <person name="Simon A."/>
            <person name="Demenou B."/>
            <person name="Paumier D."/>
            <person name="Guillot M.-P."/>
            <person name="Gout L."/>
            <person name="Valade R."/>
        </authorList>
    </citation>
    <scope>NUCLEOTIDE SEQUENCE</scope>
    <source>
        <strain evidence="1">SE15195</strain>
    </source>
</reference>
<proteinExistence type="predicted"/>
<gene>
    <name evidence="1" type="ORF">Slin15195_G055720</name>
</gene>
<keyword evidence="2" id="KW-1185">Reference proteome</keyword>
<dbReference type="Proteomes" id="UP001056384">
    <property type="component" value="Chromosome 4"/>
</dbReference>